<dbReference type="AlphaFoldDB" id="A0A1S2VAX2"/>
<reference evidence="1 2" key="1">
    <citation type="submission" date="2016-10" db="EMBL/GenBank/DDBJ databases">
        <title>Arsenicibacter rosenii gen. nov., sp. nov., an efficient arsenic-methylating bacterium isolated from an arsenic-contaminated paddy soil.</title>
        <authorList>
            <person name="Huang K."/>
        </authorList>
    </citation>
    <scope>NUCLEOTIDE SEQUENCE [LARGE SCALE GENOMIC DNA]</scope>
    <source>
        <strain evidence="1 2">SM-1</strain>
    </source>
</reference>
<dbReference type="RefSeq" id="WP_071506521.1">
    <property type="nucleotide sequence ID" value="NZ_MORL01000033.1"/>
</dbReference>
<comment type="caution">
    <text evidence="1">The sequence shown here is derived from an EMBL/GenBank/DDBJ whole genome shotgun (WGS) entry which is preliminary data.</text>
</comment>
<accession>A0A1S2VAX2</accession>
<evidence type="ECO:0000313" key="1">
    <source>
        <dbReference type="EMBL" id="OIN55874.1"/>
    </source>
</evidence>
<name>A0A1S2VAX2_9BACT</name>
<sequence>MTYSEILELINQLKTIESPAINSFFPVVKNPALWMGEAVLGFNPFLKHFELHVNEAQYNIMEAKQDESEAAAVLHTLKIKVLPGVNELIEEASELIRGNKIPGAGSFPAERCGFYFSRMI</sequence>
<gene>
    <name evidence="1" type="ORF">BLX24_27860</name>
</gene>
<proteinExistence type="predicted"/>
<dbReference type="Proteomes" id="UP000181790">
    <property type="component" value="Unassembled WGS sequence"/>
</dbReference>
<keyword evidence="2" id="KW-1185">Reference proteome</keyword>
<organism evidence="1 2">
    <name type="scientific">Arsenicibacter rosenii</name>
    <dbReference type="NCBI Taxonomy" id="1750698"/>
    <lineage>
        <taxon>Bacteria</taxon>
        <taxon>Pseudomonadati</taxon>
        <taxon>Bacteroidota</taxon>
        <taxon>Cytophagia</taxon>
        <taxon>Cytophagales</taxon>
        <taxon>Spirosomataceae</taxon>
        <taxon>Arsenicibacter</taxon>
    </lineage>
</organism>
<evidence type="ECO:0000313" key="2">
    <source>
        <dbReference type="Proteomes" id="UP000181790"/>
    </source>
</evidence>
<protein>
    <submittedName>
        <fullName evidence="1">Uncharacterized protein</fullName>
    </submittedName>
</protein>
<dbReference type="EMBL" id="MORL01000033">
    <property type="protein sequence ID" value="OIN55874.1"/>
    <property type="molecule type" value="Genomic_DNA"/>
</dbReference>